<comment type="similarity">
    <text evidence="1">Belongs to the peptidase A1 family.</text>
</comment>
<gene>
    <name evidence="3" type="ORF">DI392_14155</name>
</gene>
<dbReference type="AlphaFoldDB" id="A0A2U3B762"/>
<proteinExistence type="inferred from homology"/>
<dbReference type="PROSITE" id="PS51767">
    <property type="entry name" value="PEPTIDASE_A1"/>
    <property type="match status" value="1"/>
</dbReference>
<dbReference type="PANTHER" id="PTHR47966">
    <property type="entry name" value="BETA-SITE APP-CLEAVING ENZYME, ISOFORM A-RELATED"/>
    <property type="match status" value="1"/>
</dbReference>
<evidence type="ECO:0000256" key="1">
    <source>
        <dbReference type="ARBA" id="ARBA00007447"/>
    </source>
</evidence>
<sequence length="416" mass="45830">MNNKSAHSPAILAEEGLVIPLIKGPFQNNGASPWYAGLGVGNPAQRLKFSFDTGSNFNWVTSSLCGTEGCIHYGGEQFNVSLSETFKWVNQECITVDFGPWGEMQVETGHDDIILESDAAPAAIPSDLYLSQAYTGTQFAELDWDGGIGLPSYSYQPVADTAPQKAYRGNHDERQADFHFMHSLLRQGIISAANPYVSFATDPLTKQGQAVFGKLDPDYADSREYLFLPWDRYAANDAVASLYYIWTTPLASMSIGEHSLCQAENSHQYWFCLDSGSSQFKGDPDIMFNAYQRASLLGEDVTIRTPQNSYSSEGSLVIPASLYNVHIDAGEFEGKQVPQFEPMQGLDNLVLVGSVLMDSLYTVYEYRVNADSRLEPVGMWIFNKKGGPRIIQTTQEAKAAIFDESSSSNALTLNGR</sequence>
<dbReference type="Gene3D" id="2.40.70.10">
    <property type="entry name" value="Acid Proteases"/>
    <property type="match status" value="2"/>
</dbReference>
<dbReference type="EMBL" id="QFWT01000008">
    <property type="protein sequence ID" value="PWI32564.1"/>
    <property type="molecule type" value="Genomic_DNA"/>
</dbReference>
<evidence type="ECO:0000313" key="3">
    <source>
        <dbReference type="EMBL" id="PWI32564.1"/>
    </source>
</evidence>
<dbReference type="InterPro" id="IPR033121">
    <property type="entry name" value="PEPTIDASE_A1"/>
</dbReference>
<feature type="domain" description="Peptidase A1" evidence="2">
    <location>
        <begin position="34"/>
        <end position="375"/>
    </location>
</feature>
<keyword evidence="4" id="KW-1185">Reference proteome</keyword>
<comment type="caution">
    <text evidence="3">The sequence shown here is derived from an EMBL/GenBank/DDBJ whole genome shotgun (WGS) entry which is preliminary data.</text>
</comment>
<organism evidence="3 4">
    <name type="scientific">Vibrio albus</name>
    <dbReference type="NCBI Taxonomy" id="2200953"/>
    <lineage>
        <taxon>Bacteria</taxon>
        <taxon>Pseudomonadati</taxon>
        <taxon>Pseudomonadota</taxon>
        <taxon>Gammaproteobacteria</taxon>
        <taxon>Vibrionales</taxon>
        <taxon>Vibrionaceae</taxon>
        <taxon>Vibrio</taxon>
    </lineage>
</organism>
<dbReference type="InterPro" id="IPR021109">
    <property type="entry name" value="Peptidase_aspartic_dom_sf"/>
</dbReference>
<evidence type="ECO:0000313" key="4">
    <source>
        <dbReference type="Proteomes" id="UP000245362"/>
    </source>
</evidence>
<evidence type="ECO:0000259" key="2">
    <source>
        <dbReference type="PROSITE" id="PS51767"/>
    </source>
</evidence>
<dbReference type="GO" id="GO:0006508">
    <property type="term" value="P:proteolysis"/>
    <property type="evidence" value="ECO:0007669"/>
    <property type="project" value="InterPro"/>
</dbReference>
<name>A0A2U3B762_9VIBR</name>
<dbReference type="OrthoDB" id="5855722at2"/>
<dbReference type="InterPro" id="IPR001461">
    <property type="entry name" value="Aspartic_peptidase_A1"/>
</dbReference>
<protein>
    <submittedName>
        <fullName evidence="3">Peptidase A24</fullName>
    </submittedName>
</protein>
<dbReference type="Pfam" id="PF00026">
    <property type="entry name" value="Asp"/>
    <property type="match status" value="1"/>
</dbReference>
<dbReference type="InterPro" id="IPR034164">
    <property type="entry name" value="Pepsin-like_dom"/>
</dbReference>
<dbReference type="CDD" id="cd05471">
    <property type="entry name" value="pepsin_like"/>
    <property type="match status" value="1"/>
</dbReference>
<reference evidence="3 4" key="1">
    <citation type="submission" date="2018-05" db="EMBL/GenBank/DDBJ databases">
        <title>Vibrio limimaris sp. nov., isolated from marine sediment.</title>
        <authorList>
            <person name="Li C.-M."/>
        </authorList>
    </citation>
    <scope>NUCLEOTIDE SEQUENCE [LARGE SCALE GENOMIC DNA]</scope>
    <source>
        <strain evidence="3 4">E4404</strain>
    </source>
</reference>
<accession>A0A2U3B762</accession>
<dbReference type="RefSeq" id="WP_109320350.1">
    <property type="nucleotide sequence ID" value="NZ_QFWT01000008.1"/>
</dbReference>
<dbReference type="Proteomes" id="UP000245362">
    <property type="component" value="Unassembled WGS sequence"/>
</dbReference>
<dbReference type="SUPFAM" id="SSF50630">
    <property type="entry name" value="Acid proteases"/>
    <property type="match status" value="1"/>
</dbReference>
<dbReference type="GO" id="GO:0004190">
    <property type="term" value="F:aspartic-type endopeptidase activity"/>
    <property type="evidence" value="ECO:0007669"/>
    <property type="project" value="InterPro"/>
</dbReference>
<dbReference type="PRINTS" id="PR00792">
    <property type="entry name" value="PEPSIN"/>
</dbReference>